<name>A0ACA9KDG3_9GLOM</name>
<feature type="non-terminal residue" evidence="1">
    <location>
        <position position="308"/>
    </location>
</feature>
<evidence type="ECO:0000313" key="1">
    <source>
        <dbReference type="EMBL" id="CAG8466713.1"/>
    </source>
</evidence>
<proteinExistence type="predicted"/>
<protein>
    <submittedName>
        <fullName evidence="1">6512_t:CDS:1</fullName>
    </submittedName>
</protein>
<gene>
    <name evidence="1" type="ORF">SCALOS_LOCUS1853</name>
</gene>
<comment type="caution">
    <text evidence="1">The sequence shown here is derived from an EMBL/GenBank/DDBJ whole genome shotgun (WGS) entry which is preliminary data.</text>
</comment>
<organism evidence="1 2">
    <name type="scientific">Scutellospora calospora</name>
    <dbReference type="NCBI Taxonomy" id="85575"/>
    <lineage>
        <taxon>Eukaryota</taxon>
        <taxon>Fungi</taxon>
        <taxon>Fungi incertae sedis</taxon>
        <taxon>Mucoromycota</taxon>
        <taxon>Glomeromycotina</taxon>
        <taxon>Glomeromycetes</taxon>
        <taxon>Diversisporales</taxon>
        <taxon>Gigasporaceae</taxon>
        <taxon>Scutellospora</taxon>
    </lineage>
</organism>
<evidence type="ECO:0000313" key="2">
    <source>
        <dbReference type="Proteomes" id="UP000789860"/>
    </source>
</evidence>
<dbReference type="Proteomes" id="UP000789860">
    <property type="component" value="Unassembled WGS sequence"/>
</dbReference>
<dbReference type="EMBL" id="CAJVPM010001422">
    <property type="protein sequence ID" value="CAG8466713.1"/>
    <property type="molecule type" value="Genomic_DNA"/>
</dbReference>
<accession>A0ACA9KDG3</accession>
<sequence length="308" mass="35671">MPTTSSYSIHLEFGDYSIGNKAIKKIASNCTNLKYLSLKRCKRISNKVLKKLNSKIKIKRPDYSDNEFSDSDLPSLIPIFTDRQNKIAITRSFRDYYLNHTSDEIDLISVIVNYLRENPPMQGKILVKALINISSKFNTISKSFFNKLKKDYGIHDPVENLYRDIIGKIKCLDLQFCYKGKWQSLDTKISFGHSLKTYDSYARIIIDDIEDIIRFIIHAVKKSTSHYIISDFYKYQYCYTSSHRKKRKNKKAKVARTISVSELKSSVSDLSNSSISSSEIEVIHIHKTGAVRKCPILKYKVKDKVNYQ</sequence>
<keyword evidence="2" id="KW-1185">Reference proteome</keyword>
<reference evidence="1" key="1">
    <citation type="submission" date="2021-06" db="EMBL/GenBank/DDBJ databases">
        <authorList>
            <person name="Kallberg Y."/>
            <person name="Tangrot J."/>
            <person name="Rosling A."/>
        </authorList>
    </citation>
    <scope>NUCLEOTIDE SEQUENCE</scope>
    <source>
        <strain evidence="1">AU212A</strain>
    </source>
</reference>